<keyword evidence="3 7" id="KW-0288">FMN</keyword>
<feature type="active site" description="Proton acceptor" evidence="6">
    <location>
        <position position="298"/>
    </location>
</feature>
<dbReference type="InterPro" id="IPR008259">
    <property type="entry name" value="FMN_hydac_DH_AS"/>
</dbReference>
<dbReference type="PROSITE" id="PS51349">
    <property type="entry name" value="FMN_HYDROXY_ACID_DH_2"/>
    <property type="match status" value="1"/>
</dbReference>
<evidence type="ECO:0000313" key="10">
    <source>
        <dbReference type="EMBL" id="KIY68734.1"/>
    </source>
</evidence>
<evidence type="ECO:0000259" key="9">
    <source>
        <dbReference type="PROSITE" id="PS51349"/>
    </source>
</evidence>
<feature type="chain" id="PRO_5002317344" evidence="8">
    <location>
        <begin position="22"/>
        <end position="415"/>
    </location>
</feature>
<comment type="cofactor">
    <cofactor evidence="1">
        <name>FMN</name>
        <dbReference type="ChEBI" id="CHEBI:58210"/>
    </cofactor>
</comment>
<feature type="binding site" evidence="7">
    <location>
        <position position="226"/>
    </location>
    <ligand>
        <name>FMN</name>
        <dbReference type="ChEBI" id="CHEBI:58210"/>
    </ligand>
</feature>
<evidence type="ECO:0000256" key="5">
    <source>
        <dbReference type="ARBA" id="ARBA00024042"/>
    </source>
</evidence>
<dbReference type="Proteomes" id="UP000054007">
    <property type="component" value="Unassembled WGS sequence"/>
</dbReference>
<evidence type="ECO:0000256" key="1">
    <source>
        <dbReference type="ARBA" id="ARBA00001917"/>
    </source>
</evidence>
<sequence length="415" mass="44584">MFSRTLVNAVALAAFTLRAAAQYQDMPPAMGPWFDINTQGVAGDYGEANTGVNAADEIAGWYDLADVWRTAQKVLEPSVWGRVAGGSGHEESMRWNSKIFEYVTFRPRIGRDLANATLDTSITLKNGAGVETVFTASSPIFFAPSGSHGRVNPDVAENGTVRAAATAGVIAGIAQYATVPIASLGSIKSENQTLWYQIYPGEFDRDAVLEQVSVAKNAGYTALMVTVDTASEGWQSRDWRAGGDTPSGNAQDNKLTWDDLAWLKDVQDLPVIPKGIQSVEDAVIARDMGFAAIYLSNHGGRQLDGAPAPLQVLLEINKYAPGLSDEIPILVDGGVYSAQHALKLIALGSKLVGLGRPVQFSLTMGQEGVEKMIKNLNDDMLVEMRQIGVSNPSQLNPKYVNTQRAAGFIYDGDLQ</sequence>
<dbReference type="InterPro" id="IPR000262">
    <property type="entry name" value="FMN-dep_DH"/>
</dbReference>
<dbReference type="PANTHER" id="PTHR10578">
    <property type="entry name" value="S -2-HYDROXY-ACID OXIDASE-RELATED"/>
    <property type="match status" value="1"/>
</dbReference>
<feature type="binding site" evidence="7">
    <location>
        <position position="298"/>
    </location>
    <ligand>
        <name>glyoxylate</name>
        <dbReference type="ChEBI" id="CHEBI:36655"/>
    </ligand>
</feature>
<keyword evidence="11" id="KW-1185">Reference proteome</keyword>
<evidence type="ECO:0000256" key="6">
    <source>
        <dbReference type="PIRSR" id="PIRSR000138-1"/>
    </source>
</evidence>
<feature type="binding site" evidence="7">
    <location>
        <position position="197"/>
    </location>
    <ligand>
        <name>FMN</name>
        <dbReference type="ChEBI" id="CHEBI:58210"/>
    </ligand>
</feature>
<evidence type="ECO:0000313" key="11">
    <source>
        <dbReference type="Proteomes" id="UP000054007"/>
    </source>
</evidence>
<dbReference type="PROSITE" id="PS00557">
    <property type="entry name" value="FMN_HYDROXY_ACID_DH_1"/>
    <property type="match status" value="1"/>
</dbReference>
<evidence type="ECO:0000256" key="8">
    <source>
        <dbReference type="SAM" id="SignalP"/>
    </source>
</evidence>
<proteinExistence type="inferred from homology"/>
<feature type="binding site" evidence="7">
    <location>
        <begin position="144"/>
        <end position="146"/>
    </location>
    <ligand>
        <name>FMN</name>
        <dbReference type="ChEBI" id="CHEBI:58210"/>
    </ligand>
</feature>
<feature type="binding site" evidence="7">
    <location>
        <position position="274"/>
    </location>
    <ligand>
        <name>FMN</name>
        <dbReference type="ChEBI" id="CHEBI:58210"/>
    </ligand>
</feature>
<dbReference type="InterPro" id="IPR012133">
    <property type="entry name" value="Alpha-hydoxy_acid_DH_FMN"/>
</dbReference>
<accession>A0A0D7BF54</accession>
<dbReference type="SUPFAM" id="SSF51395">
    <property type="entry name" value="FMN-linked oxidoreductases"/>
    <property type="match status" value="1"/>
</dbReference>
<protein>
    <submittedName>
        <fullName evidence="10">FMN-dependent alpha-hydroxy acid dehydrogenase</fullName>
    </submittedName>
</protein>
<keyword evidence="2 7" id="KW-0285">Flavoprotein</keyword>
<feature type="binding site" evidence="7">
    <location>
        <position position="301"/>
    </location>
    <ligand>
        <name>glyoxylate</name>
        <dbReference type="ChEBI" id="CHEBI:36655"/>
    </ligand>
</feature>
<comment type="similarity">
    <text evidence="5">Belongs to the FMN-dependent alpha-hydroxy acid dehydrogenase family.</text>
</comment>
<evidence type="ECO:0000256" key="2">
    <source>
        <dbReference type="ARBA" id="ARBA00022630"/>
    </source>
</evidence>
<feature type="domain" description="FMN hydroxy acid dehydrogenase" evidence="9">
    <location>
        <begin position="56"/>
        <end position="405"/>
    </location>
</feature>
<keyword evidence="4" id="KW-0560">Oxidoreductase</keyword>
<dbReference type="PANTHER" id="PTHR10578:SF107">
    <property type="entry name" value="2-HYDROXYACID OXIDASE 1"/>
    <property type="match status" value="1"/>
</dbReference>
<dbReference type="Pfam" id="PF01070">
    <property type="entry name" value="FMN_dh"/>
    <property type="match status" value="2"/>
</dbReference>
<dbReference type="Gene3D" id="3.20.20.70">
    <property type="entry name" value="Aldolase class I"/>
    <property type="match status" value="1"/>
</dbReference>
<evidence type="ECO:0000256" key="7">
    <source>
        <dbReference type="PIRSR" id="PIRSR000138-2"/>
    </source>
</evidence>
<feature type="binding site" evidence="7">
    <location>
        <position position="296"/>
    </location>
    <ligand>
        <name>FMN</name>
        <dbReference type="ChEBI" id="CHEBI:58210"/>
    </ligand>
</feature>
<reference evidence="10 11" key="1">
    <citation type="journal article" date="2015" name="Fungal Genet. Biol.">
        <title>Evolution of novel wood decay mechanisms in Agaricales revealed by the genome sequences of Fistulina hepatica and Cylindrobasidium torrendii.</title>
        <authorList>
            <person name="Floudas D."/>
            <person name="Held B.W."/>
            <person name="Riley R."/>
            <person name="Nagy L.G."/>
            <person name="Koehler G."/>
            <person name="Ransdell A.S."/>
            <person name="Younus H."/>
            <person name="Chow J."/>
            <person name="Chiniquy J."/>
            <person name="Lipzen A."/>
            <person name="Tritt A."/>
            <person name="Sun H."/>
            <person name="Haridas S."/>
            <person name="LaButti K."/>
            <person name="Ohm R.A."/>
            <person name="Kues U."/>
            <person name="Blanchette R.A."/>
            <person name="Grigoriev I.V."/>
            <person name="Minto R.E."/>
            <person name="Hibbett D.S."/>
        </authorList>
    </citation>
    <scope>NUCLEOTIDE SEQUENCE [LARGE SCALE GENOMIC DNA]</scope>
    <source>
        <strain evidence="10 11">FP15055 ss-10</strain>
    </source>
</reference>
<dbReference type="InterPro" id="IPR037396">
    <property type="entry name" value="FMN_HAD"/>
</dbReference>
<feature type="signal peptide" evidence="8">
    <location>
        <begin position="1"/>
        <end position="21"/>
    </location>
</feature>
<feature type="binding site" evidence="7">
    <location>
        <begin position="355"/>
        <end position="356"/>
    </location>
    <ligand>
        <name>FMN</name>
        <dbReference type="ChEBI" id="CHEBI:58210"/>
    </ligand>
</feature>
<dbReference type="EMBL" id="KN880497">
    <property type="protein sequence ID" value="KIY68734.1"/>
    <property type="molecule type" value="Genomic_DNA"/>
</dbReference>
<dbReference type="OrthoDB" id="1925334at2759"/>
<evidence type="ECO:0000256" key="4">
    <source>
        <dbReference type="ARBA" id="ARBA00023002"/>
    </source>
</evidence>
<feature type="binding site" evidence="7">
    <location>
        <position position="199"/>
    </location>
    <ligand>
        <name>glyoxylate</name>
        <dbReference type="ChEBI" id="CHEBI:36655"/>
    </ligand>
</feature>
<dbReference type="GO" id="GO:0010181">
    <property type="term" value="F:FMN binding"/>
    <property type="evidence" value="ECO:0007669"/>
    <property type="project" value="InterPro"/>
</dbReference>
<organism evidence="10 11">
    <name type="scientific">Cylindrobasidium torrendii FP15055 ss-10</name>
    <dbReference type="NCBI Taxonomy" id="1314674"/>
    <lineage>
        <taxon>Eukaryota</taxon>
        <taxon>Fungi</taxon>
        <taxon>Dikarya</taxon>
        <taxon>Basidiomycota</taxon>
        <taxon>Agaricomycotina</taxon>
        <taxon>Agaricomycetes</taxon>
        <taxon>Agaricomycetidae</taxon>
        <taxon>Agaricales</taxon>
        <taxon>Marasmiineae</taxon>
        <taxon>Physalacriaceae</taxon>
        <taxon>Cylindrobasidium</taxon>
    </lineage>
</organism>
<evidence type="ECO:0000256" key="3">
    <source>
        <dbReference type="ARBA" id="ARBA00022643"/>
    </source>
</evidence>
<dbReference type="GO" id="GO:0016491">
    <property type="term" value="F:oxidoreductase activity"/>
    <property type="evidence" value="ECO:0007669"/>
    <property type="project" value="UniProtKB-KW"/>
</dbReference>
<name>A0A0D7BF54_9AGAR</name>
<gene>
    <name evidence="10" type="ORF">CYLTODRAFT_430796</name>
</gene>
<dbReference type="InterPro" id="IPR013785">
    <property type="entry name" value="Aldolase_TIM"/>
</dbReference>
<dbReference type="STRING" id="1314674.A0A0D7BF54"/>
<dbReference type="AlphaFoldDB" id="A0A0D7BF54"/>
<dbReference type="PIRSF" id="PIRSF000138">
    <property type="entry name" value="Al-hdrx_acd_dh"/>
    <property type="match status" value="1"/>
</dbReference>
<keyword evidence="8" id="KW-0732">Signal</keyword>